<reference evidence="2 3" key="1">
    <citation type="submission" date="2017-10" db="EMBL/GenBank/DDBJ databases">
        <title>Whole genome sequencing of Pseudoxanthomonas broegbernensis DSM 12573(T).</title>
        <authorList>
            <person name="Kumar S."/>
            <person name="Bansal K."/>
            <person name="Kaur A."/>
            <person name="Patil P."/>
            <person name="Sharma S."/>
            <person name="Patil P.B."/>
        </authorList>
    </citation>
    <scope>NUCLEOTIDE SEQUENCE [LARGE SCALE GENOMIC DNA]</scope>
    <source>
        <strain evidence="2 3">DSM 12573</strain>
    </source>
</reference>
<dbReference type="InterPro" id="IPR027417">
    <property type="entry name" value="P-loop_NTPase"/>
</dbReference>
<dbReference type="RefSeq" id="WP_162310729.1">
    <property type="nucleotide sequence ID" value="NZ_JACHGU010000001.1"/>
</dbReference>
<evidence type="ECO:0008006" key="4">
    <source>
        <dbReference type="Google" id="ProtNLM"/>
    </source>
</evidence>
<comment type="caution">
    <text evidence="2">The sequence shown here is derived from an EMBL/GenBank/DDBJ whole genome shotgun (WGS) entry which is preliminary data.</text>
</comment>
<dbReference type="SUPFAM" id="SSF52540">
    <property type="entry name" value="P-loop containing nucleoside triphosphate hydrolases"/>
    <property type="match status" value="1"/>
</dbReference>
<dbReference type="AlphaFoldDB" id="A0A7V8K797"/>
<dbReference type="EMBL" id="MWIP01000005">
    <property type="protein sequence ID" value="KAF1686615.1"/>
    <property type="molecule type" value="Genomic_DNA"/>
</dbReference>
<sequence>MSGRDLALTGVPRSGTTLCCHLLGRAHRTVALFEPMEVARLPRERSAALEQVAAFYADSRASLVAEGTAWSQQVDGRVPDNPFASHRAADGRRRHEAERGRIRLDAPMDPGFALVVKHNAAFTALLPELADRFQTCAIVRNPLAVLASWHSVDLPVSHGRLPAGEHFDPGLARRLDAEPDRIARQLLILDWLFARYGRYLPPERVLAYEEVVASGGAALAAAFGLQLEPQPLRERNASRLYSPRTCEELALRLQGDRGAWRSRYGDADVEALLQRMRGEAP</sequence>
<name>A0A7V8K797_9GAMM</name>
<proteinExistence type="predicted"/>
<dbReference type="Proteomes" id="UP000462066">
    <property type="component" value="Unassembled WGS sequence"/>
</dbReference>
<dbReference type="Gene3D" id="3.40.50.300">
    <property type="entry name" value="P-loop containing nucleotide triphosphate hydrolases"/>
    <property type="match status" value="1"/>
</dbReference>
<keyword evidence="3" id="KW-1185">Reference proteome</keyword>
<evidence type="ECO:0000313" key="3">
    <source>
        <dbReference type="Proteomes" id="UP000462066"/>
    </source>
</evidence>
<protein>
    <recommendedName>
        <fullName evidence="4">Sulfotransferase family protein</fullName>
    </recommendedName>
</protein>
<accession>A0A7V8K797</accession>
<gene>
    <name evidence="2" type="ORF">B1992_06805</name>
</gene>
<evidence type="ECO:0000256" key="1">
    <source>
        <dbReference type="SAM" id="MobiDB-lite"/>
    </source>
</evidence>
<organism evidence="2 3">
    <name type="scientific">Pseudoxanthomonas broegbernensis</name>
    <dbReference type="NCBI Taxonomy" id="83619"/>
    <lineage>
        <taxon>Bacteria</taxon>
        <taxon>Pseudomonadati</taxon>
        <taxon>Pseudomonadota</taxon>
        <taxon>Gammaproteobacteria</taxon>
        <taxon>Lysobacterales</taxon>
        <taxon>Lysobacteraceae</taxon>
        <taxon>Pseudoxanthomonas</taxon>
    </lineage>
</organism>
<feature type="region of interest" description="Disordered" evidence="1">
    <location>
        <begin position="77"/>
        <end position="99"/>
    </location>
</feature>
<evidence type="ECO:0000313" key="2">
    <source>
        <dbReference type="EMBL" id="KAF1686615.1"/>
    </source>
</evidence>
<feature type="compositionally biased region" description="Basic and acidic residues" evidence="1">
    <location>
        <begin position="87"/>
        <end position="99"/>
    </location>
</feature>